<feature type="region of interest" description="Disordered" evidence="1">
    <location>
        <begin position="1"/>
        <end position="74"/>
    </location>
</feature>
<name>A0ABP6RST0_9PSEU</name>
<feature type="compositionally biased region" description="Basic and acidic residues" evidence="1">
    <location>
        <begin position="42"/>
        <end position="54"/>
    </location>
</feature>
<proteinExistence type="predicted"/>
<keyword evidence="3" id="KW-1185">Reference proteome</keyword>
<evidence type="ECO:0000256" key="1">
    <source>
        <dbReference type="SAM" id="MobiDB-lite"/>
    </source>
</evidence>
<dbReference type="Proteomes" id="UP001500483">
    <property type="component" value="Unassembled WGS sequence"/>
</dbReference>
<protein>
    <submittedName>
        <fullName evidence="2">Uncharacterized protein</fullName>
    </submittedName>
</protein>
<reference evidence="3" key="1">
    <citation type="journal article" date="2019" name="Int. J. Syst. Evol. Microbiol.">
        <title>The Global Catalogue of Microorganisms (GCM) 10K type strain sequencing project: providing services to taxonomists for standard genome sequencing and annotation.</title>
        <authorList>
            <consortium name="The Broad Institute Genomics Platform"/>
            <consortium name="The Broad Institute Genome Sequencing Center for Infectious Disease"/>
            <person name="Wu L."/>
            <person name="Ma J."/>
        </authorList>
    </citation>
    <scope>NUCLEOTIDE SEQUENCE [LARGE SCALE GENOMIC DNA]</scope>
    <source>
        <strain evidence="3">JCM 9687</strain>
    </source>
</reference>
<accession>A0ABP6RST0</accession>
<gene>
    <name evidence="2" type="ORF">GCM10020366_33420</name>
</gene>
<evidence type="ECO:0000313" key="2">
    <source>
        <dbReference type="EMBL" id="GAA3359030.1"/>
    </source>
</evidence>
<organism evidence="2 3">
    <name type="scientific">Saccharopolyspora gregorii</name>
    <dbReference type="NCBI Taxonomy" id="33914"/>
    <lineage>
        <taxon>Bacteria</taxon>
        <taxon>Bacillati</taxon>
        <taxon>Actinomycetota</taxon>
        <taxon>Actinomycetes</taxon>
        <taxon>Pseudonocardiales</taxon>
        <taxon>Pseudonocardiaceae</taxon>
        <taxon>Saccharopolyspora</taxon>
    </lineage>
</organism>
<evidence type="ECO:0000313" key="3">
    <source>
        <dbReference type="Proteomes" id="UP001500483"/>
    </source>
</evidence>
<comment type="caution">
    <text evidence="2">The sequence shown here is derived from an EMBL/GenBank/DDBJ whole genome shotgun (WGS) entry which is preliminary data.</text>
</comment>
<sequence length="105" mass="12016">MNSVHLSFVRRNAHRPAPASTRDPGSRYRDHGAYAGRFRPRQSPERGRNPRPPEPRTAGPTMSTGPEPRHQHGVDHFDATFARDLVWAQRLREQLAELPTTDDER</sequence>
<dbReference type="EMBL" id="BAAAYK010000038">
    <property type="protein sequence ID" value="GAA3359030.1"/>
    <property type="molecule type" value="Genomic_DNA"/>
</dbReference>